<evidence type="ECO:0000313" key="10">
    <source>
        <dbReference type="Proteomes" id="UP000199341"/>
    </source>
</evidence>
<dbReference type="Proteomes" id="UP000199341">
    <property type="component" value="Unassembled WGS sequence"/>
</dbReference>
<dbReference type="AlphaFoldDB" id="A0A1H0FL41"/>
<dbReference type="Pfam" id="PF01569">
    <property type="entry name" value="PAP2"/>
    <property type="match status" value="1"/>
</dbReference>
<feature type="transmembrane region" description="Helical" evidence="7">
    <location>
        <begin position="160"/>
        <end position="185"/>
    </location>
</feature>
<evidence type="ECO:0000313" key="9">
    <source>
        <dbReference type="EMBL" id="SDN95395.1"/>
    </source>
</evidence>
<keyword evidence="3 7" id="KW-0812">Transmembrane</keyword>
<keyword evidence="4" id="KW-0378">Hydrolase</keyword>
<dbReference type="Gene3D" id="1.20.144.10">
    <property type="entry name" value="Phosphatidic acid phosphatase type 2/haloperoxidase"/>
    <property type="match status" value="2"/>
</dbReference>
<protein>
    <submittedName>
        <fullName evidence="9">Undecaprenyl-diphosphatase</fullName>
    </submittedName>
</protein>
<feature type="domain" description="Phosphatidic acid phosphatase type 2/haloperoxidase" evidence="8">
    <location>
        <begin position="64"/>
        <end position="175"/>
    </location>
</feature>
<evidence type="ECO:0000256" key="6">
    <source>
        <dbReference type="ARBA" id="ARBA00023136"/>
    </source>
</evidence>
<dbReference type="InterPro" id="IPR036938">
    <property type="entry name" value="PAP2/HPO_sf"/>
</dbReference>
<accession>A0A1H0FL41</accession>
<dbReference type="SMART" id="SM00014">
    <property type="entry name" value="acidPPc"/>
    <property type="match status" value="1"/>
</dbReference>
<name>A0A1H0FL41_9ACTN</name>
<dbReference type="GO" id="GO:0005886">
    <property type="term" value="C:plasma membrane"/>
    <property type="evidence" value="ECO:0007669"/>
    <property type="project" value="UniProtKB-SubCell"/>
</dbReference>
<comment type="subcellular location">
    <subcellularLocation>
        <location evidence="1">Cell membrane</location>
        <topology evidence="1">Multi-pass membrane protein</topology>
    </subcellularLocation>
</comment>
<feature type="transmembrane region" description="Helical" evidence="7">
    <location>
        <begin position="35"/>
        <end position="54"/>
    </location>
</feature>
<evidence type="ECO:0000256" key="1">
    <source>
        <dbReference type="ARBA" id="ARBA00004651"/>
    </source>
</evidence>
<dbReference type="InterPro" id="IPR000326">
    <property type="entry name" value="PAP2/HPO"/>
</dbReference>
<dbReference type="PANTHER" id="PTHR14969:SF62">
    <property type="entry name" value="DECAPRENYLPHOSPHORYL-5-PHOSPHORIBOSE PHOSPHATASE RV3807C-RELATED"/>
    <property type="match status" value="1"/>
</dbReference>
<evidence type="ECO:0000259" key="8">
    <source>
        <dbReference type="SMART" id="SM00014"/>
    </source>
</evidence>
<keyword evidence="6 7" id="KW-0472">Membrane</keyword>
<sequence>MSAVLDSSVDAGLYRWVVHASQHTPAPLDDTVRFFSDYGLGLFAVLMLLAWWRARPADEGRMAAVLAVPLVVVVAYGANDVVKSIVGEQRPCRTLHVTGTVEACPGLGDYSFPSNHAAIAVAAAVALLFADRRLGLVAAPFALALALSRVWIGVHYPHDVLAGIVVGVLVAWPLMSLTHFAAPLVARLRVTRLRPVLADS</sequence>
<feature type="transmembrane region" description="Helical" evidence="7">
    <location>
        <begin position="61"/>
        <end position="78"/>
    </location>
</feature>
<proteinExistence type="predicted"/>
<dbReference type="STRING" id="310781.SAMN05216259_106339"/>
<feature type="transmembrane region" description="Helical" evidence="7">
    <location>
        <begin position="136"/>
        <end position="154"/>
    </location>
</feature>
<dbReference type="GO" id="GO:0016787">
    <property type="term" value="F:hydrolase activity"/>
    <property type="evidence" value="ECO:0007669"/>
    <property type="project" value="UniProtKB-KW"/>
</dbReference>
<keyword evidence="10" id="KW-1185">Reference proteome</keyword>
<evidence type="ECO:0000256" key="5">
    <source>
        <dbReference type="ARBA" id="ARBA00022989"/>
    </source>
</evidence>
<reference evidence="9 10" key="1">
    <citation type="submission" date="2016-10" db="EMBL/GenBank/DDBJ databases">
        <authorList>
            <person name="de Groot N.N."/>
        </authorList>
    </citation>
    <scope>NUCLEOTIDE SEQUENCE [LARGE SCALE GENOMIC DNA]</scope>
    <source>
        <strain evidence="9 10">CGMCC 4.2022</strain>
    </source>
</reference>
<dbReference type="EMBL" id="FNIE01000006">
    <property type="protein sequence ID" value="SDN95395.1"/>
    <property type="molecule type" value="Genomic_DNA"/>
</dbReference>
<dbReference type="SUPFAM" id="SSF48317">
    <property type="entry name" value="Acid phosphatase/Vanadium-dependent haloperoxidase"/>
    <property type="match status" value="1"/>
</dbReference>
<evidence type="ECO:0000256" key="7">
    <source>
        <dbReference type="SAM" id="Phobius"/>
    </source>
</evidence>
<evidence type="ECO:0000256" key="3">
    <source>
        <dbReference type="ARBA" id="ARBA00022692"/>
    </source>
</evidence>
<dbReference type="OrthoDB" id="5243958at2"/>
<organism evidence="9 10">
    <name type="scientific">Actinacidiphila guanduensis</name>
    <dbReference type="NCBI Taxonomy" id="310781"/>
    <lineage>
        <taxon>Bacteria</taxon>
        <taxon>Bacillati</taxon>
        <taxon>Actinomycetota</taxon>
        <taxon>Actinomycetes</taxon>
        <taxon>Kitasatosporales</taxon>
        <taxon>Streptomycetaceae</taxon>
        <taxon>Actinacidiphila</taxon>
    </lineage>
</organism>
<evidence type="ECO:0000256" key="2">
    <source>
        <dbReference type="ARBA" id="ARBA00022475"/>
    </source>
</evidence>
<keyword evidence="2" id="KW-1003">Cell membrane</keyword>
<keyword evidence="5 7" id="KW-1133">Transmembrane helix</keyword>
<gene>
    <name evidence="9" type="ORF">SAMN05216259_106339</name>
</gene>
<feature type="transmembrane region" description="Helical" evidence="7">
    <location>
        <begin position="110"/>
        <end position="129"/>
    </location>
</feature>
<dbReference type="RefSeq" id="WP_093785104.1">
    <property type="nucleotide sequence ID" value="NZ_FNIE01000006.1"/>
</dbReference>
<dbReference type="PANTHER" id="PTHR14969">
    <property type="entry name" value="SPHINGOSINE-1-PHOSPHATE PHOSPHOHYDROLASE"/>
    <property type="match status" value="1"/>
</dbReference>
<evidence type="ECO:0000256" key="4">
    <source>
        <dbReference type="ARBA" id="ARBA00022801"/>
    </source>
</evidence>